<evidence type="ECO:0000313" key="4">
    <source>
        <dbReference type="Proteomes" id="UP000218418"/>
    </source>
</evidence>
<feature type="domain" description="Serine aminopeptidase S33" evidence="2">
    <location>
        <begin position="112"/>
        <end position="218"/>
    </location>
</feature>
<dbReference type="SUPFAM" id="SSF53474">
    <property type="entry name" value="alpha/beta-Hydrolases"/>
    <property type="match status" value="1"/>
</dbReference>
<evidence type="ECO:0000259" key="2">
    <source>
        <dbReference type="Pfam" id="PF12146"/>
    </source>
</evidence>
<accession>A0A1Z4M194</accession>
<keyword evidence="1" id="KW-0812">Transmembrane</keyword>
<dbReference type="OrthoDB" id="9776685at2"/>
<evidence type="ECO:0000313" key="3">
    <source>
        <dbReference type="EMBL" id="BAY87227.1"/>
    </source>
</evidence>
<dbReference type="PRINTS" id="PR00111">
    <property type="entry name" value="ABHYDROLASE"/>
</dbReference>
<dbReference type="Proteomes" id="UP000218418">
    <property type="component" value="Chromosome"/>
</dbReference>
<proteinExistence type="predicted"/>
<dbReference type="InterPro" id="IPR022742">
    <property type="entry name" value="Hydrolase_4"/>
</dbReference>
<dbReference type="PANTHER" id="PTHR12277:SF81">
    <property type="entry name" value="PROTEIN ABHD13"/>
    <property type="match status" value="1"/>
</dbReference>
<keyword evidence="1" id="KW-0472">Membrane</keyword>
<gene>
    <name evidence="3" type="ORF">NIES267_67460</name>
</gene>
<dbReference type="EMBL" id="AP018227">
    <property type="protein sequence ID" value="BAY87227.1"/>
    <property type="molecule type" value="Genomic_DNA"/>
</dbReference>
<dbReference type="Gene3D" id="3.40.50.1820">
    <property type="entry name" value="alpha/beta hydrolase"/>
    <property type="match status" value="1"/>
</dbReference>
<reference evidence="3 4" key="1">
    <citation type="submission" date="2017-06" db="EMBL/GenBank/DDBJ databases">
        <title>Genome sequencing of cyanobaciteial culture collection at National Institute for Environmental Studies (NIES).</title>
        <authorList>
            <person name="Hirose Y."/>
            <person name="Shimura Y."/>
            <person name="Fujisawa T."/>
            <person name="Nakamura Y."/>
            <person name="Kawachi M."/>
        </authorList>
    </citation>
    <scope>NUCLEOTIDE SEQUENCE [LARGE SCALE GENOMIC DNA]</scope>
    <source>
        <strain evidence="3 4">NIES-267</strain>
    </source>
</reference>
<dbReference type="PANTHER" id="PTHR12277">
    <property type="entry name" value="ALPHA/BETA HYDROLASE DOMAIN-CONTAINING PROTEIN"/>
    <property type="match status" value="1"/>
</dbReference>
<keyword evidence="1" id="KW-1133">Transmembrane helix</keyword>
<dbReference type="InterPro" id="IPR000073">
    <property type="entry name" value="AB_hydrolase_1"/>
</dbReference>
<organism evidence="3 4">
    <name type="scientific">Calothrix parasitica NIES-267</name>
    <dbReference type="NCBI Taxonomy" id="1973488"/>
    <lineage>
        <taxon>Bacteria</taxon>
        <taxon>Bacillati</taxon>
        <taxon>Cyanobacteriota</taxon>
        <taxon>Cyanophyceae</taxon>
        <taxon>Nostocales</taxon>
        <taxon>Calotrichaceae</taxon>
        <taxon>Calothrix</taxon>
    </lineage>
</organism>
<dbReference type="Pfam" id="PF12146">
    <property type="entry name" value="Hydrolase_4"/>
    <property type="match status" value="1"/>
</dbReference>
<keyword evidence="4" id="KW-1185">Reference proteome</keyword>
<dbReference type="AlphaFoldDB" id="A0A1Z4M194"/>
<sequence length="311" mass="35266">MASSLNLSFFRRKLLFTFLVFITISYSSFSLYLYLQQRYLIFRPKLELQLLPTSPDFNLPYTKVTIPIANSKNEYLSGWWFDSPNPGEKIELIANEPAKILSYPKTILYFCGAGGNKSYYNSLARIKAMRQLGFSVLVVDYRGFGESKGQQHPNESQIYQDSQTAWNYLINERRILAKDIVIYGESLGGAVAIDLAVKHPQAGGLIVQSSFTSMAEIVKQQNWLGLFPIDLLLTQRFNSIVKVKKLQVPVLFIHGTADNIVPSYMSHKLYNSAPEPKQLFTVPQAGHFRIYKPGDDSYLGAINQFIMSLGF</sequence>
<evidence type="ECO:0000256" key="1">
    <source>
        <dbReference type="SAM" id="Phobius"/>
    </source>
</evidence>
<protein>
    <recommendedName>
        <fullName evidence="2">Serine aminopeptidase S33 domain-containing protein</fullName>
    </recommendedName>
</protein>
<name>A0A1Z4M194_9CYAN</name>
<feature type="transmembrane region" description="Helical" evidence="1">
    <location>
        <begin position="14"/>
        <end position="35"/>
    </location>
</feature>
<dbReference type="InterPro" id="IPR029058">
    <property type="entry name" value="AB_hydrolase_fold"/>
</dbReference>